<name>A0A4U0XDT2_9PEZI</name>
<evidence type="ECO:0000256" key="1">
    <source>
        <dbReference type="SAM" id="MobiDB-lite"/>
    </source>
</evidence>
<dbReference type="STRING" id="331657.A0A4U0XDT2"/>
<dbReference type="Gene3D" id="3.30.1050.10">
    <property type="entry name" value="SCP2 sterol-binding domain"/>
    <property type="match status" value="1"/>
</dbReference>
<feature type="region of interest" description="Disordered" evidence="1">
    <location>
        <begin position="290"/>
        <end position="310"/>
    </location>
</feature>
<evidence type="ECO:0000313" key="3">
    <source>
        <dbReference type="EMBL" id="TKA75004.1"/>
    </source>
</evidence>
<sequence length="576" mass="65026">MSSNSLFLRFWMSENCRNVFLSNTESADLSSLRLVCHDFSVRAAPYLFDNLAITFKASSFTRPARMAALERIGHHVETLSFNLPHTEETFLPPLIDPLTGEERKFVYTPQTRPLSTLLERIKQPKYGSWEMTDLLIKQYPPLFHAATNVVAFVRAFSALTNLSHLKISCPGQENVQRSRRSTVDYALTSVRIAVERACLTHLDTLSLLPIHPTGVFYLQPLLGFGATPSSSRRWSQIRKLAIHMDSYPISRNTRTDHLQILHNYLRTLSPSLTRLFFRWKGDKGPSPFASDGEPFFETSHRDRTHPATRRRRPRLPKFPKLKHMELENAVMDAHQISTFIHTHRHTLTEVDFEDVQLSSGTWDDALASLTELTGSAKWKEKQEEVMDVPLILSPLNLAPGILARTAQEQKAERERGGVTMSRWLSKGRKGRAVEKAKEQLWECEEHMKRFLRYAFPSSVAFDAISDSLKADDAERKDAIKKGGAVFAFTLKNKEGAQESWHIDLKEKGVVGKGAAPEGGKAGVTLILSDDDFSKLISGKANAQKLFMSGKLKVKGDVMKATKMEPILKKAQTKAKL</sequence>
<dbReference type="PANTHER" id="PTHR10094">
    <property type="entry name" value="STEROL CARRIER PROTEIN 2 SCP-2 FAMILY PROTEIN"/>
    <property type="match status" value="1"/>
</dbReference>
<dbReference type="AlphaFoldDB" id="A0A4U0XDT2"/>
<dbReference type="GO" id="GO:0005829">
    <property type="term" value="C:cytosol"/>
    <property type="evidence" value="ECO:0007669"/>
    <property type="project" value="TreeGrafter"/>
</dbReference>
<protein>
    <recommendedName>
        <fullName evidence="2">SCP2 domain-containing protein</fullName>
    </recommendedName>
</protein>
<gene>
    <name evidence="3" type="ORF">B0A49_05651</name>
</gene>
<evidence type="ECO:0000313" key="4">
    <source>
        <dbReference type="Proteomes" id="UP000308768"/>
    </source>
</evidence>
<proteinExistence type="predicted"/>
<dbReference type="InterPro" id="IPR003033">
    <property type="entry name" value="SCP2_sterol-bd_dom"/>
</dbReference>
<evidence type="ECO:0000259" key="2">
    <source>
        <dbReference type="Pfam" id="PF02036"/>
    </source>
</evidence>
<feature type="domain" description="SCP2" evidence="2">
    <location>
        <begin position="468"/>
        <end position="568"/>
    </location>
</feature>
<dbReference type="OrthoDB" id="5327538at2759"/>
<dbReference type="FunFam" id="3.30.1050.10:FF:000001">
    <property type="entry name" value="Putative Non-specific lipid-transfer protein"/>
    <property type="match status" value="1"/>
</dbReference>
<comment type="caution">
    <text evidence="3">The sequence shown here is derived from an EMBL/GenBank/DDBJ whole genome shotgun (WGS) entry which is preliminary data.</text>
</comment>
<accession>A0A4U0XDT2</accession>
<keyword evidence="4" id="KW-1185">Reference proteome</keyword>
<reference evidence="3 4" key="1">
    <citation type="submission" date="2017-03" db="EMBL/GenBank/DDBJ databases">
        <title>Genomes of endolithic fungi from Antarctica.</title>
        <authorList>
            <person name="Coleine C."/>
            <person name="Masonjones S."/>
            <person name="Stajich J.E."/>
        </authorList>
    </citation>
    <scope>NUCLEOTIDE SEQUENCE [LARGE SCALE GENOMIC DNA]</scope>
    <source>
        <strain evidence="3 4">CCFEE 5187</strain>
    </source>
</reference>
<dbReference type="PANTHER" id="PTHR10094:SF25">
    <property type="entry name" value="SCP2 STEROL-BINDING DOMAIN-CONTAINING PROTEIN 1"/>
    <property type="match status" value="1"/>
</dbReference>
<dbReference type="InterPro" id="IPR036527">
    <property type="entry name" value="SCP2_sterol-bd_dom_sf"/>
</dbReference>
<dbReference type="Proteomes" id="UP000308768">
    <property type="component" value="Unassembled WGS sequence"/>
</dbReference>
<dbReference type="EMBL" id="NAJN01000320">
    <property type="protein sequence ID" value="TKA75004.1"/>
    <property type="molecule type" value="Genomic_DNA"/>
</dbReference>
<dbReference type="Pfam" id="PF02036">
    <property type="entry name" value="SCP2"/>
    <property type="match status" value="1"/>
</dbReference>
<organism evidence="3 4">
    <name type="scientific">Cryomyces minteri</name>
    <dbReference type="NCBI Taxonomy" id="331657"/>
    <lineage>
        <taxon>Eukaryota</taxon>
        <taxon>Fungi</taxon>
        <taxon>Dikarya</taxon>
        <taxon>Ascomycota</taxon>
        <taxon>Pezizomycotina</taxon>
        <taxon>Dothideomycetes</taxon>
        <taxon>Dothideomycetes incertae sedis</taxon>
        <taxon>Cryomyces</taxon>
    </lineage>
</organism>
<dbReference type="SUPFAM" id="SSF55718">
    <property type="entry name" value="SCP-like"/>
    <property type="match status" value="1"/>
</dbReference>